<evidence type="ECO:0000256" key="2">
    <source>
        <dbReference type="ARBA" id="ARBA00023002"/>
    </source>
</evidence>
<keyword evidence="2" id="KW-0560">Oxidoreductase</keyword>
<dbReference type="PANTHER" id="PTHR42879">
    <property type="entry name" value="3-OXOACYL-(ACYL-CARRIER-PROTEIN) REDUCTASE"/>
    <property type="match status" value="1"/>
</dbReference>
<dbReference type="InterPro" id="IPR036291">
    <property type="entry name" value="NAD(P)-bd_dom_sf"/>
</dbReference>
<dbReference type="InterPro" id="IPR002347">
    <property type="entry name" value="SDR_fam"/>
</dbReference>
<evidence type="ECO:0000256" key="1">
    <source>
        <dbReference type="ARBA" id="ARBA00006484"/>
    </source>
</evidence>
<organism evidence="3 4">
    <name type="scientific">gamma proteobacterium HTCC2207</name>
    <dbReference type="NCBI Taxonomy" id="314287"/>
    <lineage>
        <taxon>Bacteria</taxon>
        <taxon>Pseudomonadati</taxon>
        <taxon>Pseudomonadota</taxon>
        <taxon>Gammaproteobacteria</taxon>
        <taxon>Cellvibrionales</taxon>
        <taxon>Porticoccaceae</taxon>
        <taxon>SAR92 clade</taxon>
    </lineage>
</organism>
<reference evidence="3 4" key="1">
    <citation type="submission" date="2006-03" db="EMBL/GenBank/DDBJ databases">
        <authorList>
            <person name="Giovannoni S.J."/>
            <person name="Cho J.-C."/>
            <person name="Ferriera S."/>
            <person name="Johnson J."/>
            <person name="Kravitz S."/>
            <person name="Halpern A."/>
            <person name="Remington K."/>
            <person name="Beeson K."/>
            <person name="Tran B."/>
            <person name="Rogers Y.-H."/>
            <person name="Friedman R."/>
            <person name="Venter J.C."/>
        </authorList>
    </citation>
    <scope>NUCLEOTIDE SEQUENCE [LARGE SCALE GENOMIC DNA]</scope>
    <source>
        <strain evidence="3 4">HTCC2207</strain>
    </source>
</reference>
<dbReference type="EMBL" id="AAPI01000008">
    <property type="protein sequence ID" value="EAS46280.1"/>
    <property type="molecule type" value="Genomic_DNA"/>
</dbReference>
<evidence type="ECO:0008006" key="5">
    <source>
        <dbReference type="Google" id="ProtNLM"/>
    </source>
</evidence>
<dbReference type="Proteomes" id="UP000005555">
    <property type="component" value="Unassembled WGS sequence"/>
</dbReference>
<dbReference type="FunFam" id="3.40.50.720:FF:000173">
    <property type="entry name" value="3-oxoacyl-[acyl-carrier protein] reductase"/>
    <property type="match status" value="1"/>
</dbReference>
<accession>Q1YPS9</accession>
<dbReference type="PRINTS" id="PR00081">
    <property type="entry name" value="GDHRDH"/>
</dbReference>
<dbReference type="HOGENOM" id="CLU_010194_1_3_6"/>
<keyword evidence="4" id="KW-1185">Reference proteome</keyword>
<protein>
    <recommendedName>
        <fullName evidence="5">Acetoacetyl-CoA reductase</fullName>
    </recommendedName>
</protein>
<evidence type="ECO:0000313" key="3">
    <source>
        <dbReference type="EMBL" id="EAS46280.1"/>
    </source>
</evidence>
<dbReference type="STRING" id="314287.GB2207_05949"/>
<comment type="caution">
    <text evidence="3">The sequence shown here is derived from an EMBL/GenBank/DDBJ whole genome shotgun (WGS) entry which is preliminary data.</text>
</comment>
<gene>
    <name evidence="3" type="ORF">GB2207_05949</name>
</gene>
<evidence type="ECO:0000313" key="4">
    <source>
        <dbReference type="Proteomes" id="UP000005555"/>
    </source>
</evidence>
<dbReference type="Gene3D" id="3.40.50.720">
    <property type="entry name" value="NAD(P)-binding Rossmann-like Domain"/>
    <property type="match status" value="1"/>
</dbReference>
<dbReference type="Pfam" id="PF13561">
    <property type="entry name" value="adh_short_C2"/>
    <property type="match status" value="1"/>
</dbReference>
<dbReference type="PROSITE" id="PS00061">
    <property type="entry name" value="ADH_SHORT"/>
    <property type="match status" value="1"/>
</dbReference>
<dbReference type="NCBIfam" id="NF009464">
    <property type="entry name" value="PRK12824.1"/>
    <property type="match status" value="1"/>
</dbReference>
<dbReference type="eggNOG" id="COG1028">
    <property type="taxonomic scope" value="Bacteria"/>
</dbReference>
<name>Q1YPS9_9GAMM</name>
<dbReference type="InterPro" id="IPR050259">
    <property type="entry name" value="SDR"/>
</dbReference>
<sequence>MSACGFHVIATCRIKSEAEILALKNELFPENDNIDILPVDVSSYESCSSLINKVTQKYGVISVLINNAGITADSSFKKMSLDQWQSVVSCNLDSMFNMSKLVFSPMCVQGWGRIINISSINAQKGQFGQANYAASKAGILGFTKSLAAEGASSGVTVNSVSPGYIATRMVMKLPDDIKEYIVSGIPVGRFGRPDEIAHTIKFIVDENSGFLTGSNIAVNGGQHMF</sequence>
<proteinExistence type="inferred from homology"/>
<dbReference type="PRINTS" id="PR00080">
    <property type="entry name" value="SDRFAMILY"/>
</dbReference>
<dbReference type="InterPro" id="IPR020904">
    <property type="entry name" value="Sc_DH/Rdtase_CS"/>
</dbReference>
<comment type="similarity">
    <text evidence="1">Belongs to the short-chain dehydrogenases/reductases (SDR) family.</text>
</comment>
<dbReference type="AlphaFoldDB" id="Q1YPS9"/>
<dbReference type="PANTHER" id="PTHR42879:SF2">
    <property type="entry name" value="3-OXOACYL-[ACYL-CARRIER-PROTEIN] REDUCTASE FABG"/>
    <property type="match status" value="1"/>
</dbReference>
<dbReference type="SUPFAM" id="SSF51735">
    <property type="entry name" value="NAD(P)-binding Rossmann-fold domains"/>
    <property type="match status" value="1"/>
</dbReference>
<dbReference type="GO" id="GO:0032787">
    <property type="term" value="P:monocarboxylic acid metabolic process"/>
    <property type="evidence" value="ECO:0007669"/>
    <property type="project" value="UniProtKB-ARBA"/>
</dbReference>
<dbReference type="GO" id="GO:0016491">
    <property type="term" value="F:oxidoreductase activity"/>
    <property type="evidence" value="ECO:0007669"/>
    <property type="project" value="UniProtKB-KW"/>
</dbReference>